<dbReference type="PIRSF" id="PIRSF039032">
    <property type="entry name" value="HigB-2"/>
    <property type="match status" value="1"/>
</dbReference>
<evidence type="ECO:0000313" key="1">
    <source>
        <dbReference type="EMBL" id="RUO46160.1"/>
    </source>
</evidence>
<dbReference type="EMBL" id="PIPT01000010">
    <property type="protein sequence ID" value="RUO46160.1"/>
    <property type="molecule type" value="Genomic_DNA"/>
</dbReference>
<dbReference type="OrthoDB" id="197283at2"/>
<organism evidence="1 2">
    <name type="scientific">Pseudidiomarina aquimaris</name>
    <dbReference type="NCBI Taxonomy" id="641841"/>
    <lineage>
        <taxon>Bacteria</taxon>
        <taxon>Pseudomonadati</taxon>
        <taxon>Pseudomonadota</taxon>
        <taxon>Gammaproteobacteria</taxon>
        <taxon>Alteromonadales</taxon>
        <taxon>Idiomarinaceae</taxon>
        <taxon>Pseudidiomarina</taxon>
    </lineage>
</organism>
<gene>
    <name evidence="1" type="ORF">CWE21_12310</name>
</gene>
<proteinExistence type="predicted"/>
<protein>
    <submittedName>
        <fullName evidence="1">Addiction module toxin RelE</fullName>
    </submittedName>
</protein>
<comment type="caution">
    <text evidence="1">The sequence shown here is derived from an EMBL/GenBank/DDBJ whole genome shotgun (WGS) entry which is preliminary data.</text>
</comment>
<dbReference type="Proteomes" id="UP000286678">
    <property type="component" value="Unassembled WGS sequence"/>
</dbReference>
<keyword evidence="2" id="KW-1185">Reference proteome</keyword>
<sequence length="111" mass="12346">MCHGMTFIETSVFTRQIKELASDDDLRRLQEVLIALPTAGAVIPGTGGLRKIRVALGARGKRGGVRVIYYLADRDFVYLLLAYAKCVKENLNEAEKSVLKSLAKQLKEAHR</sequence>
<name>A0A432XBY0_9GAMM</name>
<reference evidence="2" key="1">
    <citation type="journal article" date="2018" name="Front. Microbiol.">
        <title>Genome-Based Analysis Reveals the Taxonomy and Diversity of the Family Idiomarinaceae.</title>
        <authorList>
            <person name="Liu Y."/>
            <person name="Lai Q."/>
            <person name="Shao Z."/>
        </authorList>
    </citation>
    <scope>NUCLEOTIDE SEQUENCE [LARGE SCALE GENOMIC DNA]</scope>
    <source>
        <strain evidence="2">SW15</strain>
    </source>
</reference>
<accession>A0A432XBY0</accession>
<dbReference type="InterPro" id="IPR009387">
    <property type="entry name" value="HigB-2"/>
</dbReference>
<dbReference type="AlphaFoldDB" id="A0A432XBY0"/>
<evidence type="ECO:0000313" key="2">
    <source>
        <dbReference type="Proteomes" id="UP000286678"/>
    </source>
</evidence>
<dbReference type="Pfam" id="PF06296">
    <property type="entry name" value="RelE"/>
    <property type="match status" value="1"/>
</dbReference>